<dbReference type="InterPro" id="IPR004323">
    <property type="entry name" value="Ion_tolerance_CutA"/>
</dbReference>
<dbReference type="InterPro" id="IPR015867">
    <property type="entry name" value="N-reg_PII/ATP_PRibTrfase_C"/>
</dbReference>
<dbReference type="GO" id="GO:0005507">
    <property type="term" value="F:copper ion binding"/>
    <property type="evidence" value="ECO:0007669"/>
    <property type="project" value="TreeGrafter"/>
</dbReference>
<evidence type="ECO:0000313" key="3">
    <source>
        <dbReference type="Proteomes" id="UP000034063"/>
    </source>
</evidence>
<dbReference type="AlphaFoldDB" id="A0A0G1HFY9"/>
<dbReference type="Proteomes" id="UP000034063">
    <property type="component" value="Unassembled WGS sequence"/>
</dbReference>
<protein>
    <submittedName>
        <fullName evidence="2">CutA1 divalent ion tolerance protein</fullName>
    </submittedName>
</protein>
<dbReference type="Pfam" id="PF03091">
    <property type="entry name" value="CutA1"/>
    <property type="match status" value="1"/>
</dbReference>
<evidence type="ECO:0000256" key="1">
    <source>
        <dbReference type="ARBA" id="ARBA00010169"/>
    </source>
</evidence>
<reference evidence="2 3" key="1">
    <citation type="journal article" date="2015" name="Nature">
        <title>rRNA introns, odd ribosomes, and small enigmatic genomes across a large radiation of phyla.</title>
        <authorList>
            <person name="Brown C.T."/>
            <person name="Hug L.A."/>
            <person name="Thomas B.C."/>
            <person name="Sharon I."/>
            <person name="Castelle C.J."/>
            <person name="Singh A."/>
            <person name="Wilkins M.J."/>
            <person name="Williams K.H."/>
            <person name="Banfield J.F."/>
        </authorList>
    </citation>
    <scope>NUCLEOTIDE SEQUENCE [LARGE SCALE GENOMIC DNA]</scope>
</reference>
<dbReference type="InterPro" id="IPR011322">
    <property type="entry name" value="N-reg_PII-like_a/b"/>
</dbReference>
<name>A0A0G1HFY9_9BACT</name>
<dbReference type="GO" id="GO:0010038">
    <property type="term" value="P:response to metal ion"/>
    <property type="evidence" value="ECO:0007669"/>
    <property type="project" value="InterPro"/>
</dbReference>
<evidence type="ECO:0000313" key="2">
    <source>
        <dbReference type="EMBL" id="KKT45800.1"/>
    </source>
</evidence>
<organism evidence="2 3">
    <name type="scientific">Candidatus Gottesmanbacteria bacterium GW2011_GWA2_44_17</name>
    <dbReference type="NCBI Taxonomy" id="1618444"/>
    <lineage>
        <taxon>Bacteria</taxon>
        <taxon>Candidatus Gottesmaniibacteriota</taxon>
    </lineage>
</organism>
<gene>
    <name evidence="2" type="ORF">UW37_C0041G0005</name>
</gene>
<dbReference type="SUPFAM" id="SSF54913">
    <property type="entry name" value="GlnB-like"/>
    <property type="match status" value="1"/>
</dbReference>
<dbReference type="EMBL" id="LCIB01000041">
    <property type="protein sequence ID" value="KKT45800.1"/>
    <property type="molecule type" value="Genomic_DNA"/>
</dbReference>
<accession>A0A0G1HFY9</accession>
<dbReference type="PANTHER" id="PTHR23419:SF8">
    <property type="entry name" value="FI09726P"/>
    <property type="match status" value="1"/>
</dbReference>
<sequence>MATAAAKKVIIAIMTPNLLFLTCANQEEADKIAKALLEKRLVVCVKKTPVNSDFLWQGKIDHSSEILLVMDSKEELFEQVEQEVKRLHSYDTPNLVSVLVSKSSSGIAEWLGQELKK</sequence>
<dbReference type="Gene3D" id="3.30.70.120">
    <property type="match status" value="1"/>
</dbReference>
<comment type="similarity">
    <text evidence="1">Belongs to the CutA family.</text>
</comment>
<proteinExistence type="inferred from homology"/>
<dbReference type="PANTHER" id="PTHR23419">
    <property type="entry name" value="DIVALENT CATION TOLERANCE CUTA-RELATED"/>
    <property type="match status" value="1"/>
</dbReference>
<comment type="caution">
    <text evidence="2">The sequence shown here is derived from an EMBL/GenBank/DDBJ whole genome shotgun (WGS) entry which is preliminary data.</text>
</comment>